<sequence length="274" mass="30550">MNHSSAFDRWLAFINDEKPCVLATSLDMSAPFSSKGGSRRLFISPEGVLAGCLGVGEAQTQIIELAKKKLKQRNPKSETVIISLSDGRELPIFLDVYVPRSEIMIFGAGHDAIPVARYALSVGWKTTVVDPRPYYNSEERFPGAKRIVADAGKVSDQVRITDRTYIIVMNHHLERDQETLKFVLPSPSPYIGVLGPKRRRERMLRVLQEEGHVFAKETLKRMHSPVGLDIGSETPEEIAISILAEIIAVKNGHSGGFLQDSPHIHRTSKMINRL</sequence>
<keyword evidence="3" id="KW-1185">Reference proteome</keyword>
<feature type="domain" description="XdhC Rossmann" evidence="1">
    <location>
        <begin position="104"/>
        <end position="246"/>
    </location>
</feature>
<protein>
    <submittedName>
        <fullName evidence="2">Xanthine/CO dehydrogenase XdhC/CoxF family maturation factor</fullName>
    </submittedName>
</protein>
<accession>A0ABS2R3L2</accession>
<dbReference type="Pfam" id="PF13478">
    <property type="entry name" value="XdhC_C"/>
    <property type="match status" value="1"/>
</dbReference>
<dbReference type="PANTHER" id="PTHR30388">
    <property type="entry name" value="ALDEHYDE OXIDOREDUCTASE MOLYBDENUM COFACTOR ASSEMBLY PROTEIN"/>
    <property type="match status" value="1"/>
</dbReference>
<gene>
    <name evidence="2" type="ORF">JOC94_001207</name>
</gene>
<name>A0ABS2R3L2_9BACI</name>
<evidence type="ECO:0000313" key="3">
    <source>
        <dbReference type="Proteomes" id="UP000823485"/>
    </source>
</evidence>
<dbReference type="InterPro" id="IPR027051">
    <property type="entry name" value="XdhC_Rossmann_dom"/>
</dbReference>
<dbReference type="RefSeq" id="WP_236016991.1">
    <property type="nucleotide sequence ID" value="NZ_JAFBFH010000006.1"/>
</dbReference>
<proteinExistence type="predicted"/>
<evidence type="ECO:0000313" key="2">
    <source>
        <dbReference type="EMBL" id="MBM7714235.1"/>
    </source>
</evidence>
<evidence type="ECO:0000259" key="1">
    <source>
        <dbReference type="Pfam" id="PF13478"/>
    </source>
</evidence>
<dbReference type="Gene3D" id="3.40.50.720">
    <property type="entry name" value="NAD(P)-binding Rossmann-like Domain"/>
    <property type="match status" value="1"/>
</dbReference>
<dbReference type="Proteomes" id="UP000823485">
    <property type="component" value="Unassembled WGS sequence"/>
</dbReference>
<dbReference type="PANTHER" id="PTHR30388:SF6">
    <property type="entry name" value="XANTHINE DEHYDROGENASE SUBUNIT A-RELATED"/>
    <property type="match status" value="1"/>
</dbReference>
<dbReference type="EMBL" id="JAFBFH010000006">
    <property type="protein sequence ID" value="MBM7714235.1"/>
    <property type="molecule type" value="Genomic_DNA"/>
</dbReference>
<reference evidence="2 3" key="1">
    <citation type="submission" date="2021-01" db="EMBL/GenBank/DDBJ databases">
        <title>Genomic Encyclopedia of Type Strains, Phase IV (KMG-IV): sequencing the most valuable type-strain genomes for metagenomic binning, comparative biology and taxonomic classification.</title>
        <authorList>
            <person name="Goeker M."/>
        </authorList>
    </citation>
    <scope>NUCLEOTIDE SEQUENCE [LARGE SCALE GENOMIC DNA]</scope>
    <source>
        <strain evidence="2 3">DSM 105453</strain>
    </source>
</reference>
<organism evidence="2 3">
    <name type="scientific">Siminovitchia thermophila</name>
    <dbReference type="NCBI Taxonomy" id="1245522"/>
    <lineage>
        <taxon>Bacteria</taxon>
        <taxon>Bacillati</taxon>
        <taxon>Bacillota</taxon>
        <taxon>Bacilli</taxon>
        <taxon>Bacillales</taxon>
        <taxon>Bacillaceae</taxon>
        <taxon>Siminovitchia</taxon>
    </lineage>
</organism>
<comment type="caution">
    <text evidence="2">The sequence shown here is derived from an EMBL/GenBank/DDBJ whole genome shotgun (WGS) entry which is preliminary data.</text>
</comment>
<dbReference type="InterPro" id="IPR052698">
    <property type="entry name" value="MoCofactor_Util/Proc"/>
</dbReference>